<dbReference type="EMBL" id="PDSK01000102">
    <property type="protein sequence ID" value="PIE33211.1"/>
    <property type="molecule type" value="Genomic_DNA"/>
</dbReference>
<reference evidence="4 5" key="1">
    <citation type="submission" date="2017-10" db="EMBL/GenBank/DDBJ databases">
        <title>Novel microbial diversity and functional potential in the marine mammal oral microbiome.</title>
        <authorList>
            <person name="Dudek N.K."/>
            <person name="Sun C.L."/>
            <person name="Burstein D."/>
            <person name="Kantor R.S."/>
            <person name="Aliaga Goltsman D.S."/>
            <person name="Bik E.M."/>
            <person name="Thomas B.C."/>
            <person name="Banfield J.F."/>
            <person name="Relman D.A."/>
        </authorList>
    </citation>
    <scope>NUCLEOTIDE SEQUENCE [LARGE SCALE GENOMIC DNA]</scope>
    <source>
        <strain evidence="4">DOLJORAL78_47_16</strain>
    </source>
</reference>
<evidence type="ECO:0000259" key="3">
    <source>
        <dbReference type="Pfam" id="PF07589"/>
    </source>
</evidence>
<feature type="transmembrane region" description="Helical" evidence="1">
    <location>
        <begin position="250"/>
        <end position="267"/>
    </location>
</feature>
<name>A0A2G6KC17_9BACT</name>
<dbReference type="InterPro" id="IPR013424">
    <property type="entry name" value="Ice-binding_C"/>
</dbReference>
<evidence type="ECO:0000256" key="1">
    <source>
        <dbReference type="SAM" id="Phobius"/>
    </source>
</evidence>
<keyword evidence="1" id="KW-1133">Transmembrane helix</keyword>
<protein>
    <recommendedName>
        <fullName evidence="3">Ice-binding protein C-terminal domain-containing protein</fullName>
    </recommendedName>
</protein>
<proteinExistence type="predicted"/>
<gene>
    <name evidence="4" type="ORF">CSA56_12885</name>
</gene>
<evidence type="ECO:0000313" key="4">
    <source>
        <dbReference type="EMBL" id="PIE33211.1"/>
    </source>
</evidence>
<feature type="domain" description="Ice-binding protein C-terminal" evidence="3">
    <location>
        <begin position="246"/>
        <end position="269"/>
    </location>
</feature>
<dbReference type="AlphaFoldDB" id="A0A2G6KC17"/>
<feature type="signal peptide" evidence="2">
    <location>
        <begin position="1"/>
        <end position="22"/>
    </location>
</feature>
<evidence type="ECO:0000256" key="2">
    <source>
        <dbReference type="SAM" id="SignalP"/>
    </source>
</evidence>
<keyword evidence="1" id="KW-0472">Membrane</keyword>
<keyword evidence="2" id="KW-0732">Signal</keyword>
<dbReference type="Proteomes" id="UP000230821">
    <property type="component" value="Unassembled WGS sequence"/>
</dbReference>
<sequence>MKKFMTVMVVAMCMVGVAKVYALDLGKQITINDNKSRGGYSGWWDGRNGHGDVGEDQEVEPGMQRGQNWDLEGFFLNEHTLSMVGGFDFINGYQTRTSGDLFLDVDGDVAFGDNAPATGLKRHGNKKINNKFGYDYVLDLNFTDFTYDIYEIDKNSKVTMGYYRQNDTSTAWAYESGGTKIGSGLIGYEQGLSDAEAGGFRGGSHNVASVDLGFLSPGTSFTSHFTMSCGNDNLMGYGTTPDTPVATPEPGTLLLLGVGMVGLVSIARKRRS</sequence>
<accession>A0A2G6KC17</accession>
<evidence type="ECO:0000313" key="5">
    <source>
        <dbReference type="Proteomes" id="UP000230821"/>
    </source>
</evidence>
<dbReference type="NCBIfam" id="TIGR02595">
    <property type="entry name" value="PEP_CTERM"/>
    <property type="match status" value="1"/>
</dbReference>
<organism evidence="4 5">
    <name type="scientific">candidate division KSB3 bacterium</name>
    <dbReference type="NCBI Taxonomy" id="2044937"/>
    <lineage>
        <taxon>Bacteria</taxon>
        <taxon>candidate division KSB3</taxon>
    </lineage>
</organism>
<comment type="caution">
    <text evidence="4">The sequence shown here is derived from an EMBL/GenBank/DDBJ whole genome shotgun (WGS) entry which is preliminary data.</text>
</comment>
<feature type="chain" id="PRO_5013929416" description="Ice-binding protein C-terminal domain-containing protein" evidence="2">
    <location>
        <begin position="23"/>
        <end position="272"/>
    </location>
</feature>
<dbReference type="Pfam" id="PF07589">
    <property type="entry name" value="PEP-CTERM"/>
    <property type="match status" value="1"/>
</dbReference>
<keyword evidence="1" id="KW-0812">Transmembrane</keyword>